<feature type="domain" description="Ig-like" evidence="4">
    <location>
        <begin position="193"/>
        <end position="281"/>
    </location>
</feature>
<evidence type="ECO:0000313" key="6">
    <source>
        <dbReference type="Proteomes" id="UP000264820"/>
    </source>
</evidence>
<dbReference type="FunFam" id="2.60.40.10:FF:000032">
    <property type="entry name" value="palladin isoform X1"/>
    <property type="match status" value="1"/>
</dbReference>
<name>A0A3Q2Y715_HIPCM</name>
<dbReference type="InterPro" id="IPR003599">
    <property type="entry name" value="Ig_sub"/>
</dbReference>
<dbReference type="Proteomes" id="UP000264820">
    <property type="component" value="Unplaced"/>
</dbReference>
<evidence type="ECO:0000256" key="1">
    <source>
        <dbReference type="ARBA" id="ARBA00023157"/>
    </source>
</evidence>
<dbReference type="InterPro" id="IPR013098">
    <property type="entry name" value="Ig_I-set"/>
</dbReference>
<dbReference type="SMART" id="SM00408">
    <property type="entry name" value="IGc2"/>
    <property type="match status" value="1"/>
</dbReference>
<organism evidence="5 6">
    <name type="scientific">Hippocampus comes</name>
    <name type="common">Tiger tail seahorse</name>
    <dbReference type="NCBI Taxonomy" id="109280"/>
    <lineage>
        <taxon>Eukaryota</taxon>
        <taxon>Metazoa</taxon>
        <taxon>Chordata</taxon>
        <taxon>Craniata</taxon>
        <taxon>Vertebrata</taxon>
        <taxon>Euteleostomi</taxon>
        <taxon>Actinopterygii</taxon>
        <taxon>Neopterygii</taxon>
        <taxon>Teleostei</taxon>
        <taxon>Neoteleostei</taxon>
        <taxon>Acanthomorphata</taxon>
        <taxon>Syngnathiaria</taxon>
        <taxon>Syngnathiformes</taxon>
        <taxon>Syngnathoidei</taxon>
        <taxon>Syngnathidae</taxon>
        <taxon>Hippocampus</taxon>
    </lineage>
</organism>
<dbReference type="SUPFAM" id="SSF48726">
    <property type="entry name" value="Immunoglobulin"/>
    <property type="match status" value="3"/>
</dbReference>
<evidence type="ECO:0000256" key="2">
    <source>
        <dbReference type="ARBA" id="ARBA00023319"/>
    </source>
</evidence>
<keyword evidence="3" id="KW-0732">Signal</keyword>
<dbReference type="InterPro" id="IPR003598">
    <property type="entry name" value="Ig_sub2"/>
</dbReference>
<accession>A0A3Q2Y715</accession>
<dbReference type="OMA" id="CHAWNDI"/>
<dbReference type="InterPro" id="IPR007110">
    <property type="entry name" value="Ig-like_dom"/>
</dbReference>
<feature type="chain" id="PRO_5018784350" description="Ig-like domain-containing protein" evidence="3">
    <location>
        <begin position="19"/>
        <end position="298"/>
    </location>
</feature>
<dbReference type="PANTHER" id="PTHR13771:SF9">
    <property type="entry name" value="INTERCELLULAR ADHESION MOLECULE 5"/>
    <property type="match status" value="1"/>
</dbReference>
<keyword evidence="1" id="KW-1015">Disulfide bond</keyword>
<dbReference type="PANTHER" id="PTHR13771">
    <property type="entry name" value="INTERCELLULAR ADHESION MOLECULE"/>
    <property type="match status" value="1"/>
</dbReference>
<dbReference type="AlphaFoldDB" id="A0A3Q2Y715"/>
<dbReference type="InterPro" id="IPR036179">
    <property type="entry name" value="Ig-like_dom_sf"/>
</dbReference>
<sequence>SALLIRGLIIISLHAGACCPIELSPPRVAVRYGDPVSINCSTSDHLYKGMGWESPLGGTGLKPVRHLTWSVDALTRWHISPVCFLSPVPKSGRDQCSKNPDVVVYTNRSVVKEGEPVEVTCIIRRIAPIHRVIVRWYSSDTVITERRAEGSTEGLVDLLFGYNYEHFKSSSVRQQQLVKLKCEAVLDLLPEGPQLNPPSQIEELEDIEVELGSEIYLQCATRANPRPEYSWSAPTFLDVTQVNEDGVSRLLIPNVASHHTGVYTCYASNERGSVTKQVTVSVKGETHTLPRSQVSFCR</sequence>
<dbReference type="GO" id="GO:0007155">
    <property type="term" value="P:cell adhesion"/>
    <property type="evidence" value="ECO:0007669"/>
    <property type="project" value="InterPro"/>
</dbReference>
<keyword evidence="6" id="KW-1185">Reference proteome</keyword>
<dbReference type="GeneTree" id="ENSGT00990000208675"/>
<dbReference type="Ensembl" id="ENSHCOT00000020720.1">
    <property type="protein sequence ID" value="ENSHCOP00000013401.1"/>
    <property type="gene ID" value="ENSHCOG00000016553.1"/>
</dbReference>
<dbReference type="GO" id="GO:0005178">
    <property type="term" value="F:integrin binding"/>
    <property type="evidence" value="ECO:0007669"/>
    <property type="project" value="InterPro"/>
</dbReference>
<keyword evidence="2" id="KW-0393">Immunoglobulin domain</keyword>
<dbReference type="STRING" id="109280.ENSHCOP00000013401"/>
<evidence type="ECO:0000259" key="4">
    <source>
        <dbReference type="PROSITE" id="PS50835"/>
    </source>
</evidence>
<evidence type="ECO:0000313" key="5">
    <source>
        <dbReference type="Ensembl" id="ENSHCOP00000013401.1"/>
    </source>
</evidence>
<protein>
    <recommendedName>
        <fullName evidence="4">Ig-like domain-containing protein</fullName>
    </recommendedName>
</protein>
<evidence type="ECO:0000256" key="3">
    <source>
        <dbReference type="SAM" id="SignalP"/>
    </source>
</evidence>
<feature type="signal peptide" evidence="3">
    <location>
        <begin position="1"/>
        <end position="18"/>
    </location>
</feature>
<dbReference type="InterPro" id="IPR047012">
    <property type="entry name" value="ICAM_VCAM"/>
</dbReference>
<dbReference type="SMART" id="SM00409">
    <property type="entry name" value="IG"/>
    <property type="match status" value="1"/>
</dbReference>
<proteinExistence type="predicted"/>
<dbReference type="PROSITE" id="PS50835">
    <property type="entry name" value="IG_LIKE"/>
    <property type="match status" value="2"/>
</dbReference>
<feature type="domain" description="Ig-like" evidence="4">
    <location>
        <begin position="100"/>
        <end position="137"/>
    </location>
</feature>
<dbReference type="InterPro" id="IPR013783">
    <property type="entry name" value="Ig-like_fold"/>
</dbReference>
<dbReference type="Gene3D" id="2.60.40.10">
    <property type="entry name" value="Immunoglobulins"/>
    <property type="match status" value="3"/>
</dbReference>
<reference evidence="5" key="1">
    <citation type="submission" date="2025-08" db="UniProtKB">
        <authorList>
            <consortium name="Ensembl"/>
        </authorList>
    </citation>
    <scope>IDENTIFICATION</scope>
</reference>
<dbReference type="Pfam" id="PF07679">
    <property type="entry name" value="I-set"/>
    <property type="match status" value="1"/>
</dbReference>
<reference evidence="5" key="2">
    <citation type="submission" date="2025-09" db="UniProtKB">
        <authorList>
            <consortium name="Ensembl"/>
        </authorList>
    </citation>
    <scope>IDENTIFICATION</scope>
</reference>